<keyword evidence="2" id="KW-0238">DNA-binding</keyword>
<protein>
    <submittedName>
        <fullName evidence="5">Transcriptional regulator, LacI family</fullName>
        <ecNumber evidence="5">5.1.1.1</ecNumber>
    </submittedName>
</protein>
<evidence type="ECO:0000256" key="1">
    <source>
        <dbReference type="ARBA" id="ARBA00023015"/>
    </source>
</evidence>
<dbReference type="SUPFAM" id="SSF47413">
    <property type="entry name" value="lambda repressor-like DNA-binding domains"/>
    <property type="match status" value="1"/>
</dbReference>
<dbReference type="AlphaFoldDB" id="B1XZL3"/>
<dbReference type="Pfam" id="PF13377">
    <property type="entry name" value="Peripla_BP_3"/>
    <property type="match status" value="1"/>
</dbReference>
<dbReference type="InterPro" id="IPR046335">
    <property type="entry name" value="LacI/GalR-like_sensor"/>
</dbReference>
<dbReference type="InterPro" id="IPR028082">
    <property type="entry name" value="Peripla_BP_I"/>
</dbReference>
<dbReference type="SUPFAM" id="SSF53822">
    <property type="entry name" value="Periplasmic binding protein-like I"/>
    <property type="match status" value="1"/>
</dbReference>
<dbReference type="PANTHER" id="PTHR30146:SF109">
    <property type="entry name" value="HTH-TYPE TRANSCRIPTIONAL REGULATOR GALS"/>
    <property type="match status" value="1"/>
</dbReference>
<dbReference type="PANTHER" id="PTHR30146">
    <property type="entry name" value="LACI-RELATED TRANSCRIPTIONAL REPRESSOR"/>
    <property type="match status" value="1"/>
</dbReference>
<evidence type="ECO:0000313" key="6">
    <source>
        <dbReference type="Proteomes" id="UP000001693"/>
    </source>
</evidence>
<dbReference type="RefSeq" id="WP_012349317.1">
    <property type="nucleotide sequence ID" value="NC_010524.1"/>
</dbReference>
<dbReference type="EC" id="5.1.1.1" evidence="5"/>
<dbReference type="GO" id="GO:0003700">
    <property type="term" value="F:DNA-binding transcription factor activity"/>
    <property type="evidence" value="ECO:0007669"/>
    <property type="project" value="TreeGrafter"/>
</dbReference>
<dbReference type="eggNOG" id="COG1609">
    <property type="taxonomic scope" value="Bacteria"/>
</dbReference>
<dbReference type="InterPro" id="IPR010982">
    <property type="entry name" value="Lambda_DNA-bd_dom_sf"/>
</dbReference>
<dbReference type="CDD" id="cd01392">
    <property type="entry name" value="HTH_LacI"/>
    <property type="match status" value="1"/>
</dbReference>
<dbReference type="InterPro" id="IPR000843">
    <property type="entry name" value="HTH_LacI"/>
</dbReference>
<dbReference type="STRING" id="395495.Lcho_4325"/>
<dbReference type="EMBL" id="CP001013">
    <property type="protein sequence ID" value="ACB36576.1"/>
    <property type="molecule type" value="Genomic_DNA"/>
</dbReference>
<organism evidence="5 6">
    <name type="scientific">Leptothrix cholodnii (strain ATCC 51168 / LMG 8142 / SP-6)</name>
    <name type="common">Leptothrix discophora (strain SP-6)</name>
    <dbReference type="NCBI Taxonomy" id="395495"/>
    <lineage>
        <taxon>Bacteria</taxon>
        <taxon>Pseudomonadati</taxon>
        <taxon>Pseudomonadota</taxon>
        <taxon>Betaproteobacteria</taxon>
        <taxon>Burkholderiales</taxon>
        <taxon>Sphaerotilaceae</taxon>
        <taxon>Leptothrix</taxon>
    </lineage>
</organism>
<sequence length="351" mass="37800">MATIKDVARLAGVGIGTASRAISGRGAVAPETLARVQQAVRELDFRPSHTARALSLRTQGMLGVYVPHFEGSFYGPILGAIDAELRAVDRHMVAANGCGHGDRRQQALDGVDFLIQRECDGVLVLSNDLTDDDVIELQRRCERLVLLNRRVPAIAAHCFTTDHGQAGRLAARALLQRGHRDIATISGPHNAPDNEARMAGFRDELAQHGVKLKRAHQVDGDFMIASGALAARELLMSPRRAYTAVFCANDQMAMGAISAFFQAGLCVPDDLSVIGFDDSAIAAYSTPPLTTVRIPIESVAVNGCRFLINLCYGLALPVQREFPSGVVWRQSVGDGPHLRKAPRDLDIPIAA</sequence>
<feature type="domain" description="HTH lacI-type" evidence="4">
    <location>
        <begin position="2"/>
        <end position="56"/>
    </location>
</feature>
<reference evidence="5 6" key="1">
    <citation type="submission" date="2008-03" db="EMBL/GenBank/DDBJ databases">
        <title>Complete sequence of Leptothrix cholodnii SP-6.</title>
        <authorList>
            <consortium name="US DOE Joint Genome Institute"/>
            <person name="Copeland A."/>
            <person name="Lucas S."/>
            <person name="Lapidus A."/>
            <person name="Glavina del Rio T."/>
            <person name="Dalin E."/>
            <person name="Tice H."/>
            <person name="Bruce D."/>
            <person name="Goodwin L."/>
            <person name="Pitluck S."/>
            <person name="Chertkov O."/>
            <person name="Brettin T."/>
            <person name="Detter J.C."/>
            <person name="Han C."/>
            <person name="Kuske C.R."/>
            <person name="Schmutz J."/>
            <person name="Larimer F."/>
            <person name="Land M."/>
            <person name="Hauser L."/>
            <person name="Kyrpides N."/>
            <person name="Lykidis A."/>
            <person name="Emerson D."/>
            <person name="Richardson P."/>
        </authorList>
    </citation>
    <scope>NUCLEOTIDE SEQUENCE [LARGE SCALE GENOMIC DNA]</scope>
    <source>
        <strain evidence="6">ATCC 51168 / LMG 8142 / SP-6</strain>
    </source>
</reference>
<keyword evidence="3" id="KW-0804">Transcription</keyword>
<evidence type="ECO:0000259" key="4">
    <source>
        <dbReference type="PROSITE" id="PS50932"/>
    </source>
</evidence>
<accession>B1XZL3</accession>
<evidence type="ECO:0000256" key="3">
    <source>
        <dbReference type="ARBA" id="ARBA00023163"/>
    </source>
</evidence>
<evidence type="ECO:0000256" key="2">
    <source>
        <dbReference type="ARBA" id="ARBA00023125"/>
    </source>
</evidence>
<dbReference type="Gene3D" id="1.10.260.40">
    <property type="entry name" value="lambda repressor-like DNA-binding domains"/>
    <property type="match status" value="1"/>
</dbReference>
<dbReference type="Gene3D" id="3.40.50.2300">
    <property type="match status" value="2"/>
</dbReference>
<gene>
    <name evidence="5" type="ordered locus">Lcho_4325</name>
</gene>
<dbReference type="Pfam" id="PF00356">
    <property type="entry name" value="LacI"/>
    <property type="match status" value="1"/>
</dbReference>
<dbReference type="HOGENOM" id="CLU_037628_6_1_4"/>
<dbReference type="CDD" id="cd06270">
    <property type="entry name" value="PBP1_GalS-like"/>
    <property type="match status" value="1"/>
</dbReference>
<dbReference type="SMART" id="SM00354">
    <property type="entry name" value="HTH_LACI"/>
    <property type="match status" value="1"/>
</dbReference>
<dbReference type="GO" id="GO:0000976">
    <property type="term" value="F:transcription cis-regulatory region binding"/>
    <property type="evidence" value="ECO:0007669"/>
    <property type="project" value="TreeGrafter"/>
</dbReference>
<keyword evidence="1" id="KW-0805">Transcription regulation</keyword>
<dbReference type="KEGG" id="lch:Lcho_4325"/>
<dbReference type="PROSITE" id="PS00356">
    <property type="entry name" value="HTH_LACI_1"/>
    <property type="match status" value="1"/>
</dbReference>
<dbReference type="GO" id="GO:0008784">
    <property type="term" value="F:alanine racemase activity"/>
    <property type="evidence" value="ECO:0007669"/>
    <property type="project" value="UniProtKB-EC"/>
</dbReference>
<dbReference type="PROSITE" id="PS50932">
    <property type="entry name" value="HTH_LACI_2"/>
    <property type="match status" value="1"/>
</dbReference>
<name>B1XZL3_LEPCP</name>
<proteinExistence type="predicted"/>
<dbReference type="OrthoDB" id="8770688at2"/>
<keyword evidence="6" id="KW-1185">Reference proteome</keyword>
<keyword evidence="5" id="KW-0413">Isomerase</keyword>
<dbReference type="Proteomes" id="UP000001693">
    <property type="component" value="Chromosome"/>
</dbReference>
<evidence type="ECO:0000313" key="5">
    <source>
        <dbReference type="EMBL" id="ACB36576.1"/>
    </source>
</evidence>